<keyword evidence="1" id="KW-0489">Methyltransferase</keyword>
<keyword evidence="1" id="KW-0808">Transferase</keyword>
<organism evidence="1 2">
    <name type="scientific">Stemphylium lycopersici</name>
    <name type="common">Tomato gray leaf spot disease fungus</name>
    <name type="synonym">Thyrospora lycopersici</name>
    <dbReference type="NCBI Taxonomy" id="183478"/>
    <lineage>
        <taxon>Eukaryota</taxon>
        <taxon>Fungi</taxon>
        <taxon>Dikarya</taxon>
        <taxon>Ascomycota</taxon>
        <taxon>Pezizomycotina</taxon>
        <taxon>Dothideomycetes</taxon>
        <taxon>Pleosporomycetidae</taxon>
        <taxon>Pleosporales</taxon>
        <taxon>Pleosporineae</taxon>
        <taxon>Pleosporaceae</taxon>
        <taxon>Stemphylium</taxon>
    </lineage>
</organism>
<dbReference type="GO" id="GO:0008168">
    <property type="term" value="F:methyltransferase activity"/>
    <property type="evidence" value="ECO:0007669"/>
    <property type="project" value="UniProtKB-KW"/>
</dbReference>
<dbReference type="AlphaFoldDB" id="A0A364N034"/>
<keyword evidence="2" id="KW-1185">Reference proteome</keyword>
<dbReference type="GO" id="GO:0005739">
    <property type="term" value="C:mitochondrion"/>
    <property type="evidence" value="ECO:0007669"/>
    <property type="project" value="TreeGrafter"/>
</dbReference>
<dbReference type="STRING" id="183478.A0A364N034"/>
<dbReference type="CDD" id="cd02440">
    <property type="entry name" value="AdoMet_MTases"/>
    <property type="match status" value="1"/>
</dbReference>
<name>A0A364N034_STELY</name>
<evidence type="ECO:0000313" key="1">
    <source>
        <dbReference type="EMBL" id="RAR08464.1"/>
    </source>
</evidence>
<dbReference type="Proteomes" id="UP000249619">
    <property type="component" value="Unassembled WGS sequence"/>
</dbReference>
<dbReference type="EMBL" id="QGDH01000086">
    <property type="protein sequence ID" value="RAR08464.1"/>
    <property type="molecule type" value="Genomic_DNA"/>
</dbReference>
<sequence>MPRIPTALIRKAHAIDALLPALLAPCRDLQTAQNELRWLREHIEGVAKARRARGDVLAKGAMLRQLVSDRTQGKPLQYLLGTEYFGELELRCRPGVLIPRADTAASVTHLVSLLRKAHKLPAELRVLDLCTGTGCISLLFQHELLCARDDVDVRILGVDVSVRALKLAAHNLQRLSRNKQLKIKGQTRFIQADVLINPFTGRFGTIPPLKTALNYADQPQFWDILISNPPYISPSAFWKTTTRSVRAFEPKLALVPPPTLKQTDEQQGDLFYPRLLEIARDVEAKVVLLEVADIEQALRIAHRARQLDIFDGIEIWREQPNSSTTPVVENDFAVVGEGNARSVLCWRGPGTSWLGRTATATSTPKDADRLFRSHCATLADVQNLAPPKQLALEPQFDTRLFRENGNYRPLRHPVLQTALNHTNDQHEDAETNTGEKQ</sequence>
<dbReference type="Gene3D" id="3.40.50.150">
    <property type="entry name" value="Vaccinia Virus protein VP39"/>
    <property type="match status" value="1"/>
</dbReference>
<dbReference type="PROSITE" id="PS00092">
    <property type="entry name" value="N6_MTASE"/>
    <property type="match status" value="1"/>
</dbReference>
<protein>
    <submittedName>
        <fullName evidence="1">S-adenosyl-l-methionine-dependent methyltransferase</fullName>
    </submittedName>
</protein>
<dbReference type="InterPro" id="IPR029063">
    <property type="entry name" value="SAM-dependent_MTases_sf"/>
</dbReference>
<reference evidence="2" key="1">
    <citation type="submission" date="2018-05" db="EMBL/GenBank/DDBJ databases">
        <title>Draft genome sequence of Stemphylium lycopersici strain CIDEFI 213.</title>
        <authorList>
            <person name="Medina R."/>
            <person name="Franco M.E.E."/>
            <person name="Lucentini C.G."/>
            <person name="Saparrat M.C.N."/>
            <person name="Balatti P.A."/>
        </authorList>
    </citation>
    <scope>NUCLEOTIDE SEQUENCE [LARGE SCALE GENOMIC DNA]</scope>
    <source>
        <strain evidence="2">CIDEFI 213</strain>
    </source>
</reference>
<proteinExistence type="predicted"/>
<gene>
    <name evidence="1" type="ORF">DDE83_005947</name>
</gene>
<dbReference type="PANTHER" id="PTHR18895:SF74">
    <property type="entry name" value="MTRF1L RELEASE FACTOR GLUTAMINE METHYLTRANSFERASE"/>
    <property type="match status" value="1"/>
</dbReference>
<evidence type="ECO:0000313" key="2">
    <source>
        <dbReference type="Proteomes" id="UP000249619"/>
    </source>
</evidence>
<dbReference type="PANTHER" id="PTHR18895">
    <property type="entry name" value="HEMK METHYLTRANSFERASE"/>
    <property type="match status" value="1"/>
</dbReference>
<dbReference type="InterPro" id="IPR050320">
    <property type="entry name" value="N5-glutamine_MTase"/>
</dbReference>
<accession>A0A364N034</accession>
<comment type="caution">
    <text evidence="1">The sequence shown here is derived from an EMBL/GenBank/DDBJ whole genome shotgun (WGS) entry which is preliminary data.</text>
</comment>
<dbReference type="SUPFAM" id="SSF53335">
    <property type="entry name" value="S-adenosyl-L-methionine-dependent methyltransferases"/>
    <property type="match status" value="1"/>
</dbReference>
<dbReference type="GO" id="GO:0003676">
    <property type="term" value="F:nucleic acid binding"/>
    <property type="evidence" value="ECO:0007669"/>
    <property type="project" value="InterPro"/>
</dbReference>
<dbReference type="GO" id="GO:0032259">
    <property type="term" value="P:methylation"/>
    <property type="evidence" value="ECO:0007669"/>
    <property type="project" value="UniProtKB-KW"/>
</dbReference>
<dbReference type="InterPro" id="IPR002052">
    <property type="entry name" value="DNA_methylase_N6_adenine_CS"/>
</dbReference>